<keyword evidence="5" id="KW-1185">Reference proteome</keyword>
<feature type="chain" id="PRO_5013848446" evidence="3">
    <location>
        <begin position="21"/>
        <end position="652"/>
    </location>
</feature>
<evidence type="ECO:0000256" key="1">
    <source>
        <dbReference type="SAM" id="MobiDB-lite"/>
    </source>
</evidence>
<evidence type="ECO:0000313" key="4">
    <source>
        <dbReference type="EMBL" id="PIA17309.1"/>
    </source>
</evidence>
<dbReference type="InterPro" id="IPR015915">
    <property type="entry name" value="Kelch-typ_b-propeller"/>
</dbReference>
<dbReference type="Proteomes" id="UP000242474">
    <property type="component" value="Unassembled WGS sequence"/>
</dbReference>
<evidence type="ECO:0000256" key="3">
    <source>
        <dbReference type="SAM" id="SignalP"/>
    </source>
</evidence>
<proteinExistence type="predicted"/>
<protein>
    <submittedName>
        <fullName evidence="4">Galactose oxidase</fullName>
    </submittedName>
</protein>
<keyword evidence="2" id="KW-0472">Membrane</keyword>
<dbReference type="Pfam" id="PF24681">
    <property type="entry name" value="Kelch_KLHDC2_KLHL20_DRC7"/>
    <property type="match status" value="1"/>
</dbReference>
<dbReference type="EMBL" id="KZ303495">
    <property type="protein sequence ID" value="PIA17309.1"/>
    <property type="molecule type" value="Genomic_DNA"/>
</dbReference>
<feature type="transmembrane region" description="Helical" evidence="2">
    <location>
        <begin position="405"/>
        <end position="426"/>
    </location>
</feature>
<organism evidence="4 5">
    <name type="scientific">Coemansia reversa (strain ATCC 12441 / NRRL 1564)</name>
    <dbReference type="NCBI Taxonomy" id="763665"/>
    <lineage>
        <taxon>Eukaryota</taxon>
        <taxon>Fungi</taxon>
        <taxon>Fungi incertae sedis</taxon>
        <taxon>Zoopagomycota</taxon>
        <taxon>Kickxellomycotina</taxon>
        <taxon>Kickxellomycetes</taxon>
        <taxon>Kickxellales</taxon>
        <taxon>Kickxellaceae</taxon>
        <taxon>Coemansia</taxon>
    </lineage>
</organism>
<feature type="signal peptide" evidence="3">
    <location>
        <begin position="1"/>
        <end position="20"/>
    </location>
</feature>
<dbReference type="SUPFAM" id="SSF117281">
    <property type="entry name" value="Kelch motif"/>
    <property type="match status" value="1"/>
</dbReference>
<dbReference type="OrthoDB" id="1932706at2759"/>
<reference evidence="4 5" key="1">
    <citation type="journal article" date="2015" name="Genome Biol. Evol.">
        <title>Phylogenomic analyses indicate that early fungi evolved digesting cell walls of algal ancestors of land plants.</title>
        <authorList>
            <person name="Chang Y."/>
            <person name="Wang S."/>
            <person name="Sekimoto S."/>
            <person name="Aerts A.L."/>
            <person name="Choi C."/>
            <person name="Clum A."/>
            <person name="LaButti K.M."/>
            <person name="Lindquist E.A."/>
            <person name="Yee Ngan C."/>
            <person name="Ohm R.A."/>
            <person name="Salamov A.A."/>
            <person name="Grigoriev I.V."/>
            <person name="Spatafora J.W."/>
            <person name="Berbee M.L."/>
        </authorList>
    </citation>
    <scope>NUCLEOTIDE SEQUENCE [LARGE SCALE GENOMIC DNA]</scope>
    <source>
        <strain evidence="4 5">NRRL 1564</strain>
    </source>
</reference>
<feature type="compositionally biased region" description="Basic and acidic residues" evidence="1">
    <location>
        <begin position="627"/>
        <end position="639"/>
    </location>
</feature>
<evidence type="ECO:0000256" key="2">
    <source>
        <dbReference type="SAM" id="Phobius"/>
    </source>
</evidence>
<name>A0A2G5BE67_COERN</name>
<keyword evidence="3" id="KW-0732">Signal</keyword>
<sequence>MRRLDLILCVLLCVFGTAVADTKVTKTPRYQHSMEVFDGKLCVFGGKSTTTGVNLTEFLLDYRCVDVTKDIDQINPVWKLQSSASMFAMPPLAQHSSVYDRINHIIVPYGGQAPNTFTQANHLSVFCTLYQAWGASNVVDADVRRYLHTAVLQRHSSDMIIFGGTRDQTTGNGDGSRYDKVNRMVLDSTRHKKNNLATSRISVANVTIGDVIADDGDPTPELLLGLTQHSSVLLNDTFMVILGGNVYLDGEAVMRPFDTVHLYDVDKMTWSQRNCTGDIPDPRSVSAVSLHSQNIYLQGGVNVTSWSFSYDDLYELNTLTWTWRKMPTSNAPAPRYAHQMETLGHYLIITHGYIRYDNGTEAGDEDIYFYDLRKEAFVDKYSPDGISKSDLDTEWIVQRTSAANAIASLCYILTLLVTLLAAYYLMSELRELFSNRALPRPRRQSNRDGIRSLVESYTETLRPSSYFTDKFGISSGERRGSQDTEGIAGMAMFAGRKSMGSARGSRIVEGRVTDNPNGRSRTLSEETSTVIESDPPQAQQQQQQCTIQQASMRRARILDEGVDSSAYISRKLTISGSVPTYRAYRINARRTVRFSEYSDNDTTTHHTPTIKSIDLERPIELSAIHADADRESSDDDHVSLRVVNPESSSHQL</sequence>
<dbReference type="Gene3D" id="2.120.10.80">
    <property type="entry name" value="Kelch-type beta propeller"/>
    <property type="match status" value="2"/>
</dbReference>
<feature type="region of interest" description="Disordered" evidence="1">
    <location>
        <begin position="627"/>
        <end position="652"/>
    </location>
</feature>
<dbReference type="STRING" id="763665.A0A2G5BE67"/>
<keyword evidence="2" id="KW-0812">Transmembrane</keyword>
<gene>
    <name evidence="4" type="ORF">COEREDRAFT_86305</name>
</gene>
<dbReference type="AlphaFoldDB" id="A0A2G5BE67"/>
<accession>A0A2G5BE67</accession>
<keyword evidence="2" id="KW-1133">Transmembrane helix</keyword>
<evidence type="ECO:0000313" key="5">
    <source>
        <dbReference type="Proteomes" id="UP000242474"/>
    </source>
</evidence>
<dbReference type="PANTHER" id="PTHR23244:SF471">
    <property type="entry name" value="GUANINE NUCLEOTIDE-BINDING PROTEIN SUBUNIT BETA 1-RELATED"/>
    <property type="match status" value="1"/>
</dbReference>
<dbReference type="PANTHER" id="PTHR23244">
    <property type="entry name" value="KELCH REPEAT DOMAIN"/>
    <property type="match status" value="1"/>
</dbReference>